<dbReference type="EMBL" id="MEUA01000048">
    <property type="protein sequence ID" value="OGC13751.1"/>
    <property type="molecule type" value="Genomic_DNA"/>
</dbReference>
<feature type="compositionally biased region" description="Basic and acidic residues" evidence="3">
    <location>
        <begin position="111"/>
        <end position="123"/>
    </location>
</feature>
<comment type="caution">
    <text evidence="5">The sequence shown here is derived from an EMBL/GenBank/DDBJ whole genome shotgun (WGS) entry which is preliminary data.</text>
</comment>
<dbReference type="InterPro" id="IPR052405">
    <property type="entry name" value="Mito_Transl_Release_Factor"/>
</dbReference>
<accession>A0A1F4S002</accession>
<evidence type="ECO:0000259" key="4">
    <source>
        <dbReference type="PROSITE" id="PS00745"/>
    </source>
</evidence>
<dbReference type="PANTHER" id="PTHR46203">
    <property type="entry name" value="PROBABLE PEPTIDE CHAIN RELEASE FACTOR C12ORF65"/>
    <property type="match status" value="1"/>
</dbReference>
<dbReference type="AlphaFoldDB" id="A0A1F4S002"/>
<dbReference type="SUPFAM" id="SSF75620">
    <property type="entry name" value="Release factor"/>
    <property type="match status" value="1"/>
</dbReference>
<name>A0A1F4S002_UNCSA</name>
<evidence type="ECO:0000256" key="3">
    <source>
        <dbReference type="SAM" id="MobiDB-lite"/>
    </source>
</evidence>
<comment type="similarity">
    <text evidence="1">Belongs to the prokaryotic/mitochondrial release factor family.</text>
</comment>
<reference evidence="5 6" key="1">
    <citation type="journal article" date="2016" name="Nat. Commun.">
        <title>Thousands of microbial genomes shed light on interconnected biogeochemical processes in an aquifer system.</title>
        <authorList>
            <person name="Anantharaman K."/>
            <person name="Brown C.T."/>
            <person name="Hug L.A."/>
            <person name="Sharon I."/>
            <person name="Castelle C.J."/>
            <person name="Probst A.J."/>
            <person name="Thomas B.C."/>
            <person name="Singh A."/>
            <person name="Wilkins M.J."/>
            <person name="Karaoz U."/>
            <person name="Brodie E.L."/>
            <person name="Williams K.H."/>
            <person name="Hubbard S.S."/>
            <person name="Banfield J.F."/>
        </authorList>
    </citation>
    <scope>NUCLEOTIDE SEQUENCE [LARGE SCALE GENOMIC DNA]</scope>
</reference>
<evidence type="ECO:0000256" key="2">
    <source>
        <dbReference type="ARBA" id="ARBA00022946"/>
    </source>
</evidence>
<dbReference type="InterPro" id="IPR000352">
    <property type="entry name" value="Pep_chain_release_fac_I"/>
</dbReference>
<dbReference type="Proteomes" id="UP000177905">
    <property type="component" value="Unassembled WGS sequence"/>
</dbReference>
<evidence type="ECO:0000313" key="5">
    <source>
        <dbReference type="EMBL" id="OGC13751.1"/>
    </source>
</evidence>
<feature type="compositionally biased region" description="Basic residues" evidence="3">
    <location>
        <begin position="96"/>
        <end position="110"/>
    </location>
</feature>
<dbReference type="Gene3D" id="3.30.160.20">
    <property type="match status" value="1"/>
</dbReference>
<feature type="region of interest" description="Disordered" evidence="3">
    <location>
        <begin position="96"/>
        <end position="132"/>
    </location>
</feature>
<dbReference type="GO" id="GO:0003747">
    <property type="term" value="F:translation release factor activity"/>
    <property type="evidence" value="ECO:0007669"/>
    <property type="project" value="InterPro"/>
</dbReference>
<evidence type="ECO:0000313" key="6">
    <source>
        <dbReference type="Proteomes" id="UP000177905"/>
    </source>
</evidence>
<protein>
    <submittedName>
        <fullName evidence="5">Peptide chain release factor 1</fullName>
    </submittedName>
</protein>
<gene>
    <name evidence="5" type="ORF">A2290_07750</name>
</gene>
<dbReference type="Pfam" id="PF00472">
    <property type="entry name" value="RF-1"/>
    <property type="match status" value="1"/>
</dbReference>
<sequence length="132" mass="15390">MISPEKQKALKERLAKLNINKSNVIEKFVRSSGAGGQNVNKIASAVYLKHVPTGIEVKFQQERSQALNRFLAWRLLADKAEEMILGEKSREQKRIYKIKRQKRKRSKRAKEKILREKKIVSEKKKSRKSPSF</sequence>
<evidence type="ECO:0000256" key="1">
    <source>
        <dbReference type="ARBA" id="ARBA00010835"/>
    </source>
</evidence>
<dbReference type="PROSITE" id="PS00745">
    <property type="entry name" value="RF_PROK_I"/>
    <property type="match status" value="1"/>
</dbReference>
<dbReference type="PANTHER" id="PTHR46203:SF1">
    <property type="entry name" value="MITOCHONDRIAL TRANSLATION RELEASE FACTOR IN RESCUE"/>
    <property type="match status" value="1"/>
</dbReference>
<organism evidence="5 6">
    <name type="scientific">candidate division WOR-1 bacterium RIFOXYB2_FULL_36_35</name>
    <dbReference type="NCBI Taxonomy" id="1802578"/>
    <lineage>
        <taxon>Bacteria</taxon>
        <taxon>Bacillati</taxon>
        <taxon>Saganbacteria</taxon>
    </lineage>
</organism>
<dbReference type="InterPro" id="IPR045853">
    <property type="entry name" value="Pep_chain_release_fac_I_sf"/>
</dbReference>
<feature type="domain" description="Prokaryotic-type class I peptide chain release factors" evidence="4">
    <location>
        <begin position="30"/>
        <end position="46"/>
    </location>
</feature>
<keyword evidence="2" id="KW-0809">Transit peptide</keyword>
<proteinExistence type="inferred from homology"/>